<organism evidence="1">
    <name type="scientific">uncultured Desulfobacterium sp</name>
    <dbReference type="NCBI Taxonomy" id="201089"/>
    <lineage>
        <taxon>Bacteria</taxon>
        <taxon>Pseudomonadati</taxon>
        <taxon>Thermodesulfobacteriota</taxon>
        <taxon>Desulfobacteria</taxon>
        <taxon>Desulfobacterales</taxon>
        <taxon>Desulfobacteriaceae</taxon>
        <taxon>Desulfobacterium</taxon>
        <taxon>environmental samples</taxon>
    </lineage>
</organism>
<dbReference type="AlphaFoldDB" id="A0A445MUP5"/>
<evidence type="ECO:0000313" key="1">
    <source>
        <dbReference type="EMBL" id="SPD73081.1"/>
    </source>
</evidence>
<sequence length="52" mass="5678">MAGSTWTGETEAISEIKEGIEKMGGITKKLTKITKYRTKDCLESKIIDKASG</sequence>
<proteinExistence type="predicted"/>
<dbReference type="EMBL" id="OJIN01000076">
    <property type="protein sequence ID" value="SPD73081.1"/>
    <property type="molecule type" value="Genomic_DNA"/>
</dbReference>
<protein>
    <submittedName>
        <fullName evidence="1">Uncharacterized protein</fullName>
    </submittedName>
</protein>
<reference evidence="1" key="1">
    <citation type="submission" date="2018-01" db="EMBL/GenBank/DDBJ databases">
        <authorList>
            <person name="Regsiter A."/>
            <person name="William W."/>
        </authorList>
    </citation>
    <scope>NUCLEOTIDE SEQUENCE</scope>
    <source>
        <strain evidence="1">TRIP AH-1</strain>
    </source>
</reference>
<gene>
    <name evidence="1" type="ORF">PITCH_A1670024</name>
</gene>
<name>A0A445MUP5_9BACT</name>
<accession>A0A445MUP5</accession>